<organism evidence="11 12">
    <name type="scientific">Stenotrophomonas nitritireducens</name>
    <dbReference type="NCBI Taxonomy" id="83617"/>
    <lineage>
        <taxon>Bacteria</taxon>
        <taxon>Pseudomonadati</taxon>
        <taxon>Pseudomonadota</taxon>
        <taxon>Gammaproteobacteria</taxon>
        <taxon>Lysobacterales</taxon>
        <taxon>Lysobacteraceae</taxon>
        <taxon>Stenotrophomonas</taxon>
    </lineage>
</organism>
<dbReference type="PRINTS" id="PR00812">
    <property type="entry name" value="BCTERIALGSPF"/>
</dbReference>
<reference evidence="11 12" key="1">
    <citation type="submission" date="2015-05" db="EMBL/GenBank/DDBJ databases">
        <title>Genome sequencing and analysis of members of genus Stenotrophomonas.</title>
        <authorList>
            <person name="Patil P.P."/>
            <person name="Midha S."/>
            <person name="Patil P.B."/>
        </authorList>
    </citation>
    <scope>NUCLEOTIDE SEQUENCE [LARGE SCALE GENOMIC DNA]</scope>
    <source>
        <strain evidence="11 12">DSM 12575</strain>
    </source>
</reference>
<feature type="transmembrane region" description="Helical" evidence="9">
    <location>
        <begin position="183"/>
        <end position="206"/>
    </location>
</feature>
<evidence type="ECO:0000256" key="1">
    <source>
        <dbReference type="ARBA" id="ARBA00004429"/>
    </source>
</evidence>
<accession>A0ABR5NGT3</accession>
<dbReference type="InterPro" id="IPR018076">
    <property type="entry name" value="T2SS_GspF_dom"/>
</dbReference>
<evidence type="ECO:0000256" key="4">
    <source>
        <dbReference type="ARBA" id="ARBA00022519"/>
    </source>
</evidence>
<dbReference type="InterPro" id="IPR042094">
    <property type="entry name" value="T2SS_GspF_sf"/>
</dbReference>
<comment type="similarity">
    <text evidence="2">Belongs to the GSP F family.</text>
</comment>
<evidence type="ECO:0000256" key="5">
    <source>
        <dbReference type="ARBA" id="ARBA00022692"/>
    </source>
</evidence>
<dbReference type="PANTHER" id="PTHR30012:SF7">
    <property type="entry name" value="PROTEIN TRANSPORT PROTEIN HOFC HOMOLOG"/>
    <property type="match status" value="1"/>
</dbReference>
<proteinExistence type="inferred from homology"/>
<comment type="subcellular location">
    <subcellularLocation>
        <location evidence="1">Cell inner membrane</location>
        <topology evidence="1">Multi-pass membrane protein</topology>
    </subcellularLocation>
</comment>
<dbReference type="EMBL" id="LDJG01000028">
    <property type="protein sequence ID" value="KRG54789.1"/>
    <property type="molecule type" value="Genomic_DNA"/>
</dbReference>
<dbReference type="Proteomes" id="UP000050902">
    <property type="component" value="Unassembled WGS sequence"/>
</dbReference>
<feature type="transmembrane region" description="Helical" evidence="9">
    <location>
        <begin position="236"/>
        <end position="256"/>
    </location>
</feature>
<evidence type="ECO:0000313" key="11">
    <source>
        <dbReference type="EMBL" id="KRG54789.1"/>
    </source>
</evidence>
<keyword evidence="12" id="KW-1185">Reference proteome</keyword>
<dbReference type="Gene3D" id="1.20.81.30">
    <property type="entry name" value="Type II secretion system (T2SS), domain F"/>
    <property type="match status" value="2"/>
</dbReference>
<keyword evidence="6 9" id="KW-1133">Transmembrane helix</keyword>
<feature type="transmembrane region" description="Helical" evidence="9">
    <location>
        <begin position="392"/>
        <end position="411"/>
    </location>
</feature>
<keyword evidence="7 9" id="KW-0472">Membrane</keyword>
<protein>
    <submittedName>
        <fullName evidence="11">Type II secretory pathway protein</fullName>
    </submittedName>
</protein>
<feature type="domain" description="Type II secretion system protein GspF" evidence="10">
    <location>
        <begin position="288"/>
        <end position="410"/>
    </location>
</feature>
<evidence type="ECO:0000256" key="3">
    <source>
        <dbReference type="ARBA" id="ARBA00022475"/>
    </source>
</evidence>
<comment type="caution">
    <text evidence="11">The sequence shown here is derived from an EMBL/GenBank/DDBJ whole genome shotgun (WGS) entry which is preliminary data.</text>
</comment>
<evidence type="ECO:0000256" key="7">
    <source>
        <dbReference type="ARBA" id="ARBA00023136"/>
    </source>
</evidence>
<gene>
    <name evidence="11" type="ORF">ABB22_15640</name>
</gene>
<dbReference type="PANTHER" id="PTHR30012">
    <property type="entry name" value="GENERAL SECRETION PATHWAY PROTEIN"/>
    <property type="match status" value="1"/>
</dbReference>
<name>A0ABR5NGT3_9GAMM</name>
<dbReference type="Pfam" id="PF00482">
    <property type="entry name" value="T2SSF"/>
    <property type="match status" value="2"/>
</dbReference>
<evidence type="ECO:0000259" key="10">
    <source>
        <dbReference type="Pfam" id="PF00482"/>
    </source>
</evidence>
<evidence type="ECO:0000313" key="12">
    <source>
        <dbReference type="Proteomes" id="UP000050902"/>
    </source>
</evidence>
<evidence type="ECO:0000256" key="8">
    <source>
        <dbReference type="SAM" id="MobiDB-lite"/>
    </source>
</evidence>
<keyword evidence="4" id="KW-0997">Cell inner membrane</keyword>
<evidence type="ECO:0000256" key="9">
    <source>
        <dbReference type="SAM" id="Phobius"/>
    </source>
</evidence>
<sequence>MSVTRNAMNKEPAARGTSLMQPFVWEGTDKRGVKMKGEQEARNSNMLRAELRKQGINPTVVKPKPKPLFGAAGKPIKPKDIAFFSRQMATMMKSGVPIVTALDIIGSGHKNPRMAKLVGQIRADLEGGSSLYEAIGRHPVQFDELYRNLVRAGEGAGVLETVLETIANYQENLETLKGKIKKALFYPAMTIAVALLVSTILLVFVVPQFEEVFSNFGTELPVFTQMIVAASRFMVGWWWLILLVVVAGVGGSIFTYKRTPKMQYAMDRLILKVPVIGQIMHNSSIARFARTTAVTFKAGVPLVEALGIVAGATGNKTYEDAVFRMRDDVAVGYPVNMAMKQVNLFPHMVVQMTAIGEEAGALDTMLFKVAEYFEQEVNNAVDALSSLIEPMIMVFIGVVVGGMVIGMYLPIFKLASVVG</sequence>
<keyword evidence="5 9" id="KW-0812">Transmembrane</keyword>
<keyword evidence="3" id="KW-1003">Cell membrane</keyword>
<dbReference type="RefSeq" id="WP_057505327.1">
    <property type="nucleotide sequence ID" value="NZ_LDJG01000028.1"/>
</dbReference>
<feature type="domain" description="Type II secretion system protein GspF" evidence="10">
    <location>
        <begin position="84"/>
        <end position="207"/>
    </location>
</feature>
<evidence type="ECO:0000256" key="6">
    <source>
        <dbReference type="ARBA" id="ARBA00022989"/>
    </source>
</evidence>
<feature type="region of interest" description="Disordered" evidence="8">
    <location>
        <begin position="1"/>
        <end position="20"/>
    </location>
</feature>
<evidence type="ECO:0000256" key="2">
    <source>
        <dbReference type="ARBA" id="ARBA00005745"/>
    </source>
</evidence>
<dbReference type="InterPro" id="IPR003004">
    <property type="entry name" value="GspF/PilC"/>
</dbReference>